<dbReference type="AlphaFoldDB" id="A0A249MTS2"/>
<name>A0A249MTS2_SPHXE</name>
<organism evidence="1 2">
    <name type="scientific">Sphingobium xenophagum</name>
    <dbReference type="NCBI Taxonomy" id="121428"/>
    <lineage>
        <taxon>Bacteria</taxon>
        <taxon>Pseudomonadati</taxon>
        <taxon>Pseudomonadota</taxon>
        <taxon>Alphaproteobacteria</taxon>
        <taxon>Sphingomonadales</taxon>
        <taxon>Sphingomonadaceae</taxon>
        <taxon>Sphingobium</taxon>
    </lineage>
</organism>
<dbReference type="KEGG" id="shyd:CJD35_10050"/>
<accession>A0A249MTS2</accession>
<sequence>MPSVHALTPSISEGRKPLFARADEADALFWQLHAHRIKIDAAWEASFKTTSSDMSDEEMNDWGALHREAERAMMAAPIATLTALRAKLTYIKTGDMDVLDGDDEYPAVIDLVLRDADRLLSMWEAAR</sequence>
<reference evidence="1 2" key="1">
    <citation type="submission" date="2017-08" db="EMBL/GenBank/DDBJ databases">
        <title>Whole Genome Sequence of Sphingobium hydrophobicum C1: Insights into Adaption to the Electronic-waste Contaminated Sediment.</title>
        <authorList>
            <person name="Song D."/>
            <person name="Chen X."/>
            <person name="Xu M."/>
        </authorList>
    </citation>
    <scope>NUCLEOTIDE SEQUENCE [LARGE SCALE GENOMIC DNA]</scope>
    <source>
        <strain evidence="1 2">C1</strain>
    </source>
</reference>
<gene>
    <name evidence="1" type="ORF">CJD35_10050</name>
</gene>
<dbReference type="Proteomes" id="UP000217141">
    <property type="component" value="Chromosome I"/>
</dbReference>
<evidence type="ECO:0000313" key="2">
    <source>
        <dbReference type="Proteomes" id="UP000217141"/>
    </source>
</evidence>
<evidence type="ECO:0000313" key="1">
    <source>
        <dbReference type="EMBL" id="ASY44751.1"/>
    </source>
</evidence>
<proteinExistence type="predicted"/>
<dbReference type="EMBL" id="CP022745">
    <property type="protein sequence ID" value="ASY44751.1"/>
    <property type="molecule type" value="Genomic_DNA"/>
</dbReference>
<protein>
    <submittedName>
        <fullName evidence="1">Uncharacterized protein</fullName>
    </submittedName>
</protein>